<evidence type="ECO:0000313" key="1">
    <source>
        <dbReference type="EMBL" id="GLR73519.1"/>
    </source>
</evidence>
<proteinExistence type="predicted"/>
<sequence>MVCVKNAELFISQYLILLLILLSFSVSFSVRAKAIIESYGWRENYSVTSGLRYDLTTKVSINTEWQIMELIGDKENNSGQFTAHHDNKQTNIMTFIVNFIF</sequence>
<organism evidence="1 2">
    <name type="scientific">Aliivibrio sifiae</name>
    <dbReference type="NCBI Taxonomy" id="566293"/>
    <lineage>
        <taxon>Bacteria</taxon>
        <taxon>Pseudomonadati</taxon>
        <taxon>Pseudomonadota</taxon>
        <taxon>Gammaproteobacteria</taxon>
        <taxon>Vibrionales</taxon>
        <taxon>Vibrionaceae</taxon>
        <taxon>Aliivibrio</taxon>
    </lineage>
</organism>
<gene>
    <name evidence="1" type="ORF">GCM10007855_03920</name>
</gene>
<dbReference type="Proteomes" id="UP001156660">
    <property type="component" value="Unassembled WGS sequence"/>
</dbReference>
<dbReference type="EMBL" id="BSOU01000001">
    <property type="protein sequence ID" value="GLR73519.1"/>
    <property type="molecule type" value="Genomic_DNA"/>
</dbReference>
<accession>A0ABQ6AB98</accession>
<protein>
    <submittedName>
        <fullName evidence="1">Uncharacterized protein</fullName>
    </submittedName>
</protein>
<reference evidence="2" key="1">
    <citation type="journal article" date="2019" name="Int. J. Syst. Evol. Microbiol.">
        <title>The Global Catalogue of Microorganisms (GCM) 10K type strain sequencing project: providing services to taxonomists for standard genome sequencing and annotation.</title>
        <authorList>
            <consortium name="The Broad Institute Genomics Platform"/>
            <consortium name="The Broad Institute Genome Sequencing Center for Infectious Disease"/>
            <person name="Wu L."/>
            <person name="Ma J."/>
        </authorList>
    </citation>
    <scope>NUCLEOTIDE SEQUENCE [LARGE SCALE GENOMIC DNA]</scope>
    <source>
        <strain evidence="2">NBRC 105001</strain>
    </source>
</reference>
<keyword evidence="2" id="KW-1185">Reference proteome</keyword>
<evidence type="ECO:0000313" key="2">
    <source>
        <dbReference type="Proteomes" id="UP001156660"/>
    </source>
</evidence>
<comment type="caution">
    <text evidence="1">The sequence shown here is derived from an EMBL/GenBank/DDBJ whole genome shotgun (WGS) entry which is preliminary data.</text>
</comment>
<name>A0ABQ6AB98_9GAMM</name>